<keyword evidence="2" id="KW-1185">Reference proteome</keyword>
<dbReference type="GeneID" id="35382783"/>
<organism evidence="1">
    <name type="scientific">Orpheovirus IHUMI-LCC2</name>
    <dbReference type="NCBI Taxonomy" id="2023057"/>
    <lineage>
        <taxon>Viruses</taxon>
        <taxon>Varidnaviria</taxon>
        <taxon>Bamfordvirae</taxon>
        <taxon>Nucleocytoviricota</taxon>
        <taxon>Megaviricetes</taxon>
        <taxon>Pimascovirales</taxon>
        <taxon>Ocovirineae</taxon>
        <taxon>Orpheoviridae</taxon>
        <taxon>Alphaorpheovirus</taxon>
        <taxon>Alphaorpheovirus massiliense</taxon>
    </lineage>
</organism>
<dbReference type="EMBL" id="LT906555">
    <property type="protein sequence ID" value="SNW62844.1"/>
    <property type="molecule type" value="Genomic_DNA"/>
</dbReference>
<protein>
    <submittedName>
        <fullName evidence="1">Uncharacterized protein</fullName>
    </submittedName>
</protein>
<evidence type="ECO:0000313" key="2">
    <source>
        <dbReference type="Proteomes" id="UP000236316"/>
    </source>
</evidence>
<dbReference type="KEGG" id="vg:35382783"/>
<accession>A0A2I2L5M9</accession>
<dbReference type="Proteomes" id="UP000236316">
    <property type="component" value="Segment"/>
</dbReference>
<proteinExistence type="predicted"/>
<sequence length="66" mass="7970">MKWAIKVDNAQLFMELLQERDRVLGDNKKLAVYWLSRIIYGSAMTTFKTYIPYIYNQLSDWQKISY</sequence>
<gene>
    <name evidence="1" type="ORF">ORPV_940</name>
</gene>
<reference evidence="1" key="1">
    <citation type="submission" date="2017-08" db="EMBL/GenBank/DDBJ databases">
        <authorList>
            <consortium name="Urmite Genomes"/>
        </authorList>
    </citation>
    <scope>NUCLEOTIDE SEQUENCE [LARGE SCALE GENOMIC DNA]</scope>
    <source>
        <strain evidence="1">IHUMI-LCC2</strain>
    </source>
</reference>
<evidence type="ECO:0000313" key="1">
    <source>
        <dbReference type="EMBL" id="SNW62844.1"/>
    </source>
</evidence>
<name>A0A2I2L5M9_9VIRU</name>
<dbReference type="RefSeq" id="YP_009449146.1">
    <property type="nucleotide sequence ID" value="NC_036594.1"/>
</dbReference>